<dbReference type="GO" id="GO:0005506">
    <property type="term" value="F:iron ion binding"/>
    <property type="evidence" value="ECO:0007669"/>
    <property type="project" value="InterPro"/>
</dbReference>
<dbReference type="Gene3D" id="1.10.760.10">
    <property type="entry name" value="Cytochrome c-like domain"/>
    <property type="match status" value="2"/>
</dbReference>
<evidence type="ECO:0000256" key="8">
    <source>
        <dbReference type="PIRSR" id="PIRSR000005-1"/>
    </source>
</evidence>
<dbReference type="EMBL" id="FOYD01000004">
    <property type="protein sequence ID" value="SFQ81497.1"/>
    <property type="molecule type" value="Genomic_DNA"/>
</dbReference>
<feature type="domain" description="Cytochrome c" evidence="11">
    <location>
        <begin position="41"/>
        <end position="126"/>
    </location>
</feature>
<keyword evidence="6" id="KW-0249">Electron transport</keyword>
<dbReference type="GO" id="GO:0020037">
    <property type="term" value="F:heme binding"/>
    <property type="evidence" value="ECO:0007669"/>
    <property type="project" value="InterPro"/>
</dbReference>
<dbReference type="GO" id="GO:0009055">
    <property type="term" value="F:electron transfer activity"/>
    <property type="evidence" value="ECO:0007669"/>
    <property type="project" value="InterPro"/>
</dbReference>
<feature type="domain" description="Cytochrome c" evidence="11">
    <location>
        <begin position="136"/>
        <end position="215"/>
    </location>
</feature>
<evidence type="ECO:0000256" key="7">
    <source>
        <dbReference type="ARBA" id="ARBA00023004"/>
    </source>
</evidence>
<keyword evidence="10" id="KW-0732">Signal</keyword>
<evidence type="ECO:0000256" key="10">
    <source>
        <dbReference type="SAM" id="SignalP"/>
    </source>
</evidence>
<evidence type="ECO:0000259" key="11">
    <source>
        <dbReference type="PROSITE" id="PS51007"/>
    </source>
</evidence>
<name>A0A1I6BL10_9GAMM</name>
<dbReference type="InterPro" id="IPR024167">
    <property type="entry name" value="Cytochrome_c4-like"/>
</dbReference>
<reference evidence="12 13" key="1">
    <citation type="submission" date="2016-10" db="EMBL/GenBank/DDBJ databases">
        <authorList>
            <person name="de Groot N.N."/>
        </authorList>
    </citation>
    <scope>NUCLEOTIDE SEQUENCE [LARGE SCALE GENOMIC DNA]</scope>
    <source>
        <strain evidence="12 13">JCM 18415</strain>
    </source>
</reference>
<gene>
    <name evidence="12" type="ORF">SAMN05216578_104240</name>
</gene>
<dbReference type="SUPFAM" id="SSF46626">
    <property type="entry name" value="Cytochrome c"/>
    <property type="match status" value="2"/>
</dbReference>
<dbReference type="OrthoDB" id="9773456at2"/>
<protein>
    <submittedName>
        <fullName evidence="12">Cytochrome c553</fullName>
    </submittedName>
</protein>
<feature type="binding site" description="axial binding residue" evidence="9">
    <location>
        <position position="103"/>
    </location>
    <ligand>
        <name>heme c</name>
        <dbReference type="ChEBI" id="CHEBI:61717"/>
        <label>1</label>
    </ligand>
    <ligandPart>
        <name>Fe</name>
        <dbReference type="ChEBI" id="CHEBI:18248"/>
    </ligandPart>
</feature>
<feature type="binding site" description="covalent" evidence="8">
    <location>
        <position position="63"/>
    </location>
    <ligand>
        <name>heme c</name>
        <dbReference type="ChEBI" id="CHEBI:61717"/>
        <label>1</label>
    </ligand>
</feature>
<dbReference type="PANTHER" id="PTHR33751">
    <property type="entry name" value="CBB3-TYPE CYTOCHROME C OXIDASE SUBUNIT FIXP"/>
    <property type="match status" value="1"/>
</dbReference>
<feature type="binding site" description="axial binding residue" evidence="9">
    <location>
        <position position="64"/>
    </location>
    <ligand>
        <name>heme c</name>
        <dbReference type="ChEBI" id="CHEBI:61717"/>
        <label>1</label>
    </ligand>
    <ligandPart>
        <name>Fe</name>
        <dbReference type="ChEBI" id="CHEBI:18248"/>
    </ligandPart>
</feature>
<feature type="binding site" description="covalent" evidence="8">
    <location>
        <position position="60"/>
    </location>
    <ligand>
        <name>heme c</name>
        <dbReference type="ChEBI" id="CHEBI:61717"/>
        <label>1</label>
    </ligand>
</feature>
<comment type="PTM">
    <text evidence="8">Binds 2 heme c groups covalently per subunit.</text>
</comment>
<evidence type="ECO:0000256" key="9">
    <source>
        <dbReference type="PIRSR" id="PIRSR000005-2"/>
    </source>
</evidence>
<dbReference type="PANTHER" id="PTHR33751:SF9">
    <property type="entry name" value="CYTOCHROME C4"/>
    <property type="match status" value="1"/>
</dbReference>
<dbReference type="InterPro" id="IPR050597">
    <property type="entry name" value="Cytochrome_c_Oxidase_Subunit"/>
</dbReference>
<keyword evidence="5" id="KW-0574">Periplasm</keyword>
<keyword evidence="3 8" id="KW-0349">Heme</keyword>
<evidence type="ECO:0000256" key="4">
    <source>
        <dbReference type="ARBA" id="ARBA00022723"/>
    </source>
</evidence>
<feature type="binding site" description="covalent" evidence="8">
    <location>
        <position position="152"/>
    </location>
    <ligand>
        <name>heme c</name>
        <dbReference type="ChEBI" id="CHEBI:61717"/>
        <label>2</label>
    </ligand>
</feature>
<dbReference type="STRING" id="1002526.SAMN05216578_104240"/>
<dbReference type="AlphaFoldDB" id="A0A1I6BL10"/>
<evidence type="ECO:0000313" key="13">
    <source>
        <dbReference type="Proteomes" id="UP000242815"/>
    </source>
</evidence>
<evidence type="ECO:0000256" key="5">
    <source>
        <dbReference type="ARBA" id="ARBA00022764"/>
    </source>
</evidence>
<accession>A0A1I6BL10</accession>
<feature type="chain" id="PRO_5017422511" evidence="10">
    <location>
        <begin position="27"/>
        <end position="215"/>
    </location>
</feature>
<feature type="binding site" description="covalent" evidence="8">
    <location>
        <position position="149"/>
    </location>
    <ligand>
        <name>heme c</name>
        <dbReference type="ChEBI" id="CHEBI:61717"/>
        <label>2</label>
    </ligand>
</feature>
<dbReference type="InterPro" id="IPR009056">
    <property type="entry name" value="Cyt_c-like_dom"/>
</dbReference>
<dbReference type="InterPro" id="IPR036909">
    <property type="entry name" value="Cyt_c-like_dom_sf"/>
</dbReference>
<proteinExistence type="predicted"/>
<evidence type="ECO:0000256" key="3">
    <source>
        <dbReference type="ARBA" id="ARBA00022617"/>
    </source>
</evidence>
<evidence type="ECO:0000256" key="2">
    <source>
        <dbReference type="ARBA" id="ARBA00022448"/>
    </source>
</evidence>
<comment type="subcellular location">
    <subcellularLocation>
        <location evidence="1">Periplasm</location>
    </subcellularLocation>
</comment>
<organism evidence="12 13">
    <name type="scientific">Halopseudomonas formosensis</name>
    <dbReference type="NCBI Taxonomy" id="1002526"/>
    <lineage>
        <taxon>Bacteria</taxon>
        <taxon>Pseudomonadati</taxon>
        <taxon>Pseudomonadota</taxon>
        <taxon>Gammaproteobacteria</taxon>
        <taxon>Pseudomonadales</taxon>
        <taxon>Pseudomonadaceae</taxon>
        <taxon>Halopseudomonas</taxon>
    </lineage>
</organism>
<evidence type="ECO:0000256" key="6">
    <source>
        <dbReference type="ARBA" id="ARBA00022982"/>
    </source>
</evidence>
<feature type="signal peptide" evidence="10">
    <location>
        <begin position="1"/>
        <end position="26"/>
    </location>
</feature>
<sequence length="215" mass="23706">MIRSKLLKNLVIASAMGMAAASQLQAATTDEAMRQLEAIMADDQRRQASFDAGHERIRFCGYCHGEDGNSKRDFIPNLAAQHPQYLFEQFEKFGDGRREDHVMSTLARALSLQERIDIAVYYSQQTARPREGADPVKAAAGQRIFQSYCFSCHGADAQGVSNMPRLAGQPAQYVETALKRFRQMDPAASTSPMVGVARGLKDEDIAAVAAYLQGR</sequence>
<feature type="binding site" description="axial binding residue" evidence="9">
    <location>
        <position position="153"/>
    </location>
    <ligand>
        <name>heme c</name>
        <dbReference type="ChEBI" id="CHEBI:61717"/>
        <label>2</label>
    </ligand>
    <ligandPart>
        <name>Fe</name>
        <dbReference type="ChEBI" id="CHEBI:18248"/>
    </ligandPart>
</feature>
<evidence type="ECO:0000256" key="1">
    <source>
        <dbReference type="ARBA" id="ARBA00004418"/>
    </source>
</evidence>
<evidence type="ECO:0000313" key="12">
    <source>
        <dbReference type="EMBL" id="SFQ81497.1"/>
    </source>
</evidence>
<feature type="binding site" description="axial binding residue" evidence="9">
    <location>
        <position position="193"/>
    </location>
    <ligand>
        <name>heme c</name>
        <dbReference type="ChEBI" id="CHEBI:61717"/>
        <label>2</label>
    </ligand>
    <ligandPart>
        <name>Fe</name>
        <dbReference type="ChEBI" id="CHEBI:18248"/>
    </ligandPart>
</feature>
<dbReference type="Pfam" id="PF00034">
    <property type="entry name" value="Cytochrom_C"/>
    <property type="match status" value="1"/>
</dbReference>
<keyword evidence="7 9" id="KW-0408">Iron</keyword>
<dbReference type="Proteomes" id="UP000242815">
    <property type="component" value="Unassembled WGS sequence"/>
</dbReference>
<keyword evidence="4 9" id="KW-0479">Metal-binding</keyword>
<dbReference type="GO" id="GO:0042597">
    <property type="term" value="C:periplasmic space"/>
    <property type="evidence" value="ECO:0007669"/>
    <property type="project" value="UniProtKB-SubCell"/>
</dbReference>
<keyword evidence="2" id="KW-0813">Transport</keyword>
<dbReference type="PIRSF" id="PIRSF000005">
    <property type="entry name" value="Cytochrome_c4"/>
    <property type="match status" value="1"/>
</dbReference>
<dbReference type="PROSITE" id="PS51007">
    <property type="entry name" value="CYTC"/>
    <property type="match status" value="2"/>
</dbReference>